<keyword evidence="4" id="KW-0804">Transcription</keyword>
<dbReference type="Pfam" id="PF13377">
    <property type="entry name" value="Peripla_BP_3"/>
    <property type="match status" value="1"/>
</dbReference>
<dbReference type="InterPro" id="IPR028082">
    <property type="entry name" value="Peripla_BP_I"/>
</dbReference>
<reference evidence="6 7" key="1">
    <citation type="submission" date="2019-09" db="EMBL/GenBank/DDBJ databases">
        <authorList>
            <person name="Chen X.-Y."/>
        </authorList>
    </citation>
    <scope>NUCLEOTIDE SEQUENCE [LARGE SCALE GENOMIC DNA]</scope>
    <source>
        <strain evidence="6 7">NY5</strain>
    </source>
</reference>
<dbReference type="InterPro" id="IPR010982">
    <property type="entry name" value="Lambda_DNA-bd_dom_sf"/>
</dbReference>
<gene>
    <name evidence="6" type="ORF">F0M18_15760</name>
</gene>
<keyword evidence="7" id="KW-1185">Reference proteome</keyword>
<dbReference type="CDD" id="cd06278">
    <property type="entry name" value="PBP1_LacI-like"/>
    <property type="match status" value="1"/>
</dbReference>
<dbReference type="Pfam" id="PF00356">
    <property type="entry name" value="LacI"/>
    <property type="match status" value="1"/>
</dbReference>
<dbReference type="CDD" id="cd01392">
    <property type="entry name" value="HTH_LacI"/>
    <property type="match status" value="1"/>
</dbReference>
<dbReference type="EMBL" id="VTUX01000008">
    <property type="protein sequence ID" value="KAA1189131.1"/>
    <property type="molecule type" value="Genomic_DNA"/>
</dbReference>
<dbReference type="GO" id="GO:0003700">
    <property type="term" value="F:DNA-binding transcription factor activity"/>
    <property type="evidence" value="ECO:0007669"/>
    <property type="project" value="TreeGrafter"/>
</dbReference>
<dbReference type="SUPFAM" id="SSF47413">
    <property type="entry name" value="lambda repressor-like DNA-binding domains"/>
    <property type="match status" value="1"/>
</dbReference>
<evidence type="ECO:0000313" key="7">
    <source>
        <dbReference type="Proteomes" id="UP000323708"/>
    </source>
</evidence>
<evidence type="ECO:0000256" key="1">
    <source>
        <dbReference type="ARBA" id="ARBA00022491"/>
    </source>
</evidence>
<dbReference type="SMART" id="SM00354">
    <property type="entry name" value="HTH_LACI"/>
    <property type="match status" value="1"/>
</dbReference>
<evidence type="ECO:0000256" key="2">
    <source>
        <dbReference type="ARBA" id="ARBA00023015"/>
    </source>
</evidence>
<evidence type="ECO:0000256" key="3">
    <source>
        <dbReference type="ARBA" id="ARBA00023125"/>
    </source>
</evidence>
<dbReference type="PANTHER" id="PTHR30146:SF148">
    <property type="entry name" value="HTH-TYPE TRANSCRIPTIONAL REPRESSOR PURR-RELATED"/>
    <property type="match status" value="1"/>
</dbReference>
<protein>
    <submittedName>
        <fullName evidence="6">LacI family transcriptional regulator</fullName>
    </submittedName>
</protein>
<keyword evidence="2" id="KW-0805">Transcription regulation</keyword>
<dbReference type="Gene3D" id="3.40.50.2300">
    <property type="match status" value="2"/>
</dbReference>
<evidence type="ECO:0000313" key="6">
    <source>
        <dbReference type="EMBL" id="KAA1189131.1"/>
    </source>
</evidence>
<evidence type="ECO:0000256" key="4">
    <source>
        <dbReference type="ARBA" id="ARBA00023163"/>
    </source>
</evidence>
<dbReference type="AlphaFoldDB" id="A0A5B0WSB3"/>
<dbReference type="InterPro" id="IPR046335">
    <property type="entry name" value="LacI/GalR-like_sensor"/>
</dbReference>
<dbReference type="GO" id="GO:0000976">
    <property type="term" value="F:transcription cis-regulatory region binding"/>
    <property type="evidence" value="ECO:0007669"/>
    <property type="project" value="TreeGrafter"/>
</dbReference>
<dbReference type="PROSITE" id="PS50932">
    <property type="entry name" value="HTH_LACI_2"/>
    <property type="match status" value="1"/>
</dbReference>
<sequence length="346" mass="38006">MAKAGASTRKENFASTKRHVTSYDVAQHAGVSQSAVSRCFKPGASVSKKMRARVMAAVEELGYTPNAIARGLITRRSNMVAVIVSNLNFYPEVVSELSARFTERGVHVLLFTLDHESDVSRTLQQVWQYQVDGVIAAAHLSPDEIATFVERDIPLVFYNRSYEDVQVCSVSCDQIEGERALINRLVEASRHRSFAIITGPADSVVSMQRTRGALERLRECGATEVLQVSGDYGYRSGCRAVQEILDRRGDMPDAIICANDVMAFGAMDELRYRLDYDVPGDVSVVGFDGVRAAAWASFDLATVVQPVESMAEAAVSMLMDRVDNPELPPEKRLFSGVLRNGSSIRG</sequence>
<dbReference type="SUPFAM" id="SSF53822">
    <property type="entry name" value="Periplasmic binding protein-like I"/>
    <property type="match status" value="1"/>
</dbReference>
<feature type="domain" description="HTH lacI-type" evidence="5">
    <location>
        <begin position="20"/>
        <end position="74"/>
    </location>
</feature>
<accession>A0A5B0WSB3</accession>
<keyword evidence="1" id="KW-0678">Repressor</keyword>
<proteinExistence type="predicted"/>
<organism evidence="6 7">
    <name type="scientific">Pseudohalioglobus sediminis</name>
    <dbReference type="NCBI Taxonomy" id="2606449"/>
    <lineage>
        <taxon>Bacteria</taxon>
        <taxon>Pseudomonadati</taxon>
        <taxon>Pseudomonadota</taxon>
        <taxon>Gammaproteobacteria</taxon>
        <taxon>Cellvibrionales</taxon>
        <taxon>Halieaceae</taxon>
        <taxon>Pseudohalioglobus</taxon>
    </lineage>
</organism>
<dbReference type="Gene3D" id="1.10.260.40">
    <property type="entry name" value="lambda repressor-like DNA-binding domains"/>
    <property type="match status" value="1"/>
</dbReference>
<dbReference type="PANTHER" id="PTHR30146">
    <property type="entry name" value="LACI-RELATED TRANSCRIPTIONAL REPRESSOR"/>
    <property type="match status" value="1"/>
</dbReference>
<evidence type="ECO:0000259" key="5">
    <source>
        <dbReference type="PROSITE" id="PS50932"/>
    </source>
</evidence>
<comment type="caution">
    <text evidence="6">The sequence shown here is derived from an EMBL/GenBank/DDBJ whole genome shotgun (WGS) entry which is preliminary data.</text>
</comment>
<name>A0A5B0WSB3_9GAMM</name>
<dbReference type="InterPro" id="IPR000843">
    <property type="entry name" value="HTH_LacI"/>
</dbReference>
<dbReference type="Proteomes" id="UP000323708">
    <property type="component" value="Unassembled WGS sequence"/>
</dbReference>
<keyword evidence="3" id="KW-0238">DNA-binding</keyword>